<comment type="caution">
    <text evidence="5">The sequence shown here is derived from an EMBL/GenBank/DDBJ whole genome shotgun (WGS) entry which is preliminary data.</text>
</comment>
<keyword evidence="2" id="KW-0946">Virion</keyword>
<dbReference type="InterPro" id="IPR054612">
    <property type="entry name" value="Phage_capsid-like_C"/>
</dbReference>
<gene>
    <name evidence="5" type="ORF">SDC9_40189</name>
</gene>
<dbReference type="Pfam" id="PF05065">
    <property type="entry name" value="Phage_capsid"/>
    <property type="match status" value="1"/>
</dbReference>
<protein>
    <submittedName>
        <fullName evidence="5">Uncharacterized protein</fullName>
    </submittedName>
</protein>
<dbReference type="InterPro" id="IPR024455">
    <property type="entry name" value="Phage_capsid"/>
</dbReference>
<dbReference type="GO" id="GO:0044423">
    <property type="term" value="C:virion component"/>
    <property type="evidence" value="ECO:0007669"/>
    <property type="project" value="UniProtKB-KW"/>
</dbReference>
<accession>A0A644VRL6</accession>
<dbReference type="SUPFAM" id="SSF56563">
    <property type="entry name" value="Major capsid protein gp5"/>
    <property type="match status" value="1"/>
</dbReference>
<dbReference type="EMBL" id="VSSQ01000412">
    <property type="protein sequence ID" value="MPL94041.1"/>
    <property type="molecule type" value="Genomic_DNA"/>
</dbReference>
<evidence type="ECO:0000259" key="3">
    <source>
        <dbReference type="Pfam" id="PF05065"/>
    </source>
</evidence>
<evidence type="ECO:0000313" key="5">
    <source>
        <dbReference type="EMBL" id="MPL94041.1"/>
    </source>
</evidence>
<dbReference type="InterPro" id="IPR040751">
    <property type="entry name" value="SbsC_C"/>
</dbReference>
<evidence type="ECO:0000259" key="4">
    <source>
        <dbReference type="Pfam" id="PF18316"/>
    </source>
</evidence>
<evidence type="ECO:0000256" key="2">
    <source>
        <dbReference type="ARBA" id="ARBA00022844"/>
    </source>
</evidence>
<evidence type="ECO:0000256" key="1">
    <source>
        <dbReference type="ARBA" id="ARBA00004328"/>
    </source>
</evidence>
<comment type="subcellular location">
    <subcellularLocation>
        <location evidence="1">Virion</location>
    </subcellularLocation>
</comment>
<feature type="domain" description="S-layer protein SbsC C-terminal" evidence="4">
    <location>
        <begin position="309"/>
        <end position="386"/>
    </location>
</feature>
<name>A0A644VRL6_9ZZZZ</name>
<dbReference type="AlphaFoldDB" id="A0A644VRL6"/>
<reference evidence="5" key="1">
    <citation type="submission" date="2019-08" db="EMBL/GenBank/DDBJ databases">
        <authorList>
            <person name="Kucharzyk K."/>
            <person name="Murdoch R.W."/>
            <person name="Higgins S."/>
            <person name="Loffler F."/>
        </authorList>
    </citation>
    <scope>NUCLEOTIDE SEQUENCE</scope>
</reference>
<dbReference type="NCBIfam" id="TIGR01554">
    <property type="entry name" value="major_cap_HK97"/>
    <property type="match status" value="1"/>
</dbReference>
<feature type="domain" description="Phage capsid-like C-terminal" evidence="3">
    <location>
        <begin position="16"/>
        <end position="293"/>
    </location>
</feature>
<proteinExistence type="predicted"/>
<sequence length="391" mass="41594">MPEPTNNYLADELSGFIPEDIATEIIANVTRGSTIMRLGKVVEMTGEKQKVPVLTQGPGAYWVGNGKRITASKATWIFPELEAATLAVIIPAPKEKLQDSPVDFFKAMQPETEESFAAAIDAAGLFNIDSPFKTSIYDAAEAAGNIVLRTSANFDIDASDAMAKVEESESDVDGFAARTGVKNIMRKTRGANGEPIYTMDASGEKLYSLPVGFVRKAAAWDKDKADLITGEWRFALVGLRQGIEYEILKEATLFTVTMEDGSPLSLAENNMIALKATMRIAFLVVREKAFAVLAPAAAVLRALTVTSAAGTASGDTAITVSPSLISGNSYRYKVADAPTLPKYDQKCITGWSVWDGSADITAATGKKIVVVEITADGEARGAGMATVTAKA</sequence>
<dbReference type="Pfam" id="PF18316">
    <property type="entry name" value="S-l_SbsC_C"/>
    <property type="match status" value="1"/>
</dbReference>
<organism evidence="5">
    <name type="scientific">bioreactor metagenome</name>
    <dbReference type="NCBI Taxonomy" id="1076179"/>
    <lineage>
        <taxon>unclassified sequences</taxon>
        <taxon>metagenomes</taxon>
        <taxon>ecological metagenomes</taxon>
    </lineage>
</organism>